<proteinExistence type="predicted"/>
<evidence type="ECO:0000313" key="2">
    <source>
        <dbReference type="Proteomes" id="UP000469292"/>
    </source>
</evidence>
<gene>
    <name evidence="1" type="ORF">F6S87_04190</name>
</gene>
<evidence type="ECO:0000313" key="1">
    <source>
        <dbReference type="EMBL" id="NEG69814.1"/>
    </source>
</evidence>
<dbReference type="InterPro" id="IPR014347">
    <property type="entry name" value="Tautomerase/MIF_sf"/>
</dbReference>
<protein>
    <recommendedName>
        <fullName evidence="3">MIF domain</fullName>
    </recommendedName>
</protein>
<dbReference type="Gene3D" id="3.30.429.10">
    <property type="entry name" value="Macrophage Migration Inhibitory Factor"/>
    <property type="match status" value="1"/>
</dbReference>
<sequence>MPVIHTHTSEHLKLGTREALKTAYGESIHHVPGKTERWLMCIFDDSPMYFGGDDSKPSAYIEVNVYGNDVPRDSWEKLTADIMNALEAEAGIPKDRTYIRYTATPDWGWNGSNF</sequence>
<comment type="caution">
    <text evidence="1">The sequence shown here is derived from an EMBL/GenBank/DDBJ whole genome shotgun (WGS) entry which is preliminary data.</text>
</comment>
<accession>A0A6I5NEN7</accession>
<dbReference type="AlphaFoldDB" id="A0A6I5NEN7"/>
<organism evidence="1 2">
    <name type="scientific">Bifidobacterium choloepi</name>
    <dbReference type="NCBI Taxonomy" id="2614131"/>
    <lineage>
        <taxon>Bacteria</taxon>
        <taxon>Bacillati</taxon>
        <taxon>Actinomycetota</taxon>
        <taxon>Actinomycetes</taxon>
        <taxon>Bifidobacteriales</taxon>
        <taxon>Bifidobacteriaceae</taxon>
        <taxon>Bifidobacterium</taxon>
    </lineage>
</organism>
<evidence type="ECO:0008006" key="3">
    <source>
        <dbReference type="Google" id="ProtNLM"/>
    </source>
</evidence>
<reference evidence="1 2" key="1">
    <citation type="submission" date="2019-09" db="EMBL/GenBank/DDBJ databases">
        <title>Phylogenetic characterization of a novel taxon of the genus Bifidobacterium: Bifidobacterium choloepi sp. nov.</title>
        <authorList>
            <person name="Modesto M."/>
            <person name="Satti M."/>
        </authorList>
    </citation>
    <scope>NUCLEOTIDE SEQUENCE [LARGE SCALE GENOMIC DNA]</scope>
    <source>
        <strain evidence="1 2">BRDM6</strain>
    </source>
</reference>
<dbReference type="RefSeq" id="WP_163227341.1">
    <property type="nucleotide sequence ID" value="NZ_VYSG01000001.1"/>
</dbReference>
<name>A0A6I5NEN7_9BIFI</name>
<dbReference type="EMBL" id="VYSG01000001">
    <property type="protein sequence ID" value="NEG69814.1"/>
    <property type="molecule type" value="Genomic_DNA"/>
</dbReference>
<dbReference type="Proteomes" id="UP000469292">
    <property type="component" value="Unassembled WGS sequence"/>
</dbReference>
<dbReference type="SUPFAM" id="SSF55331">
    <property type="entry name" value="Tautomerase/MIF"/>
    <property type="match status" value="1"/>
</dbReference>
<keyword evidence="2" id="KW-1185">Reference proteome</keyword>